<accession>B1KM99</accession>
<dbReference type="AlphaFoldDB" id="B1KM99"/>
<organism evidence="7 8">
    <name type="scientific">Shewanella woodyi (strain ATCC 51908 / MS32)</name>
    <dbReference type="NCBI Taxonomy" id="392500"/>
    <lineage>
        <taxon>Bacteria</taxon>
        <taxon>Pseudomonadati</taxon>
        <taxon>Pseudomonadota</taxon>
        <taxon>Gammaproteobacteria</taxon>
        <taxon>Alteromonadales</taxon>
        <taxon>Shewanellaceae</taxon>
        <taxon>Shewanella</taxon>
    </lineage>
</organism>
<evidence type="ECO:0000256" key="3">
    <source>
        <dbReference type="ARBA" id="ARBA00022723"/>
    </source>
</evidence>
<dbReference type="InterPro" id="IPR025702">
    <property type="entry name" value="OXD"/>
</dbReference>
<dbReference type="RefSeq" id="WP_012322861.1">
    <property type="nucleotide sequence ID" value="NC_010506.1"/>
</dbReference>
<evidence type="ECO:0000256" key="4">
    <source>
        <dbReference type="ARBA" id="ARBA00023004"/>
    </source>
</evidence>
<gene>
    <name evidence="7" type="ordered locus">Swoo_0211</name>
</gene>
<dbReference type="KEGG" id="swd:Swoo_0211"/>
<dbReference type="GO" id="GO:0046872">
    <property type="term" value="F:metal ion binding"/>
    <property type="evidence" value="ECO:0007669"/>
    <property type="project" value="UniProtKB-KW"/>
</dbReference>
<evidence type="ECO:0000256" key="1">
    <source>
        <dbReference type="ARBA" id="ARBA00001970"/>
    </source>
</evidence>
<dbReference type="STRING" id="392500.Swoo_0211"/>
<dbReference type="Pfam" id="PF13816">
    <property type="entry name" value="Dehydratase_hem"/>
    <property type="match status" value="1"/>
</dbReference>
<evidence type="ECO:0000256" key="2">
    <source>
        <dbReference type="ARBA" id="ARBA00022617"/>
    </source>
</evidence>
<comment type="similarity">
    <text evidence="6">Belongs to the heme-containing dehydratase family.</text>
</comment>
<evidence type="ECO:0000256" key="5">
    <source>
        <dbReference type="ARBA" id="ARBA00023239"/>
    </source>
</evidence>
<evidence type="ECO:0000313" key="7">
    <source>
        <dbReference type="EMBL" id="ACA84512.1"/>
    </source>
</evidence>
<dbReference type="GO" id="GO:0016829">
    <property type="term" value="F:lyase activity"/>
    <property type="evidence" value="ECO:0007669"/>
    <property type="project" value="UniProtKB-KW"/>
</dbReference>
<proteinExistence type="inferred from homology"/>
<evidence type="ECO:0000313" key="8">
    <source>
        <dbReference type="Proteomes" id="UP000002168"/>
    </source>
</evidence>
<keyword evidence="8" id="KW-1185">Reference proteome</keyword>
<comment type="cofactor">
    <cofactor evidence="1">
        <name>heme b</name>
        <dbReference type="ChEBI" id="CHEBI:60344"/>
    </cofactor>
</comment>
<evidence type="ECO:0000256" key="6">
    <source>
        <dbReference type="ARBA" id="ARBA00034312"/>
    </source>
</evidence>
<name>B1KM99_SHEWM</name>
<keyword evidence="2" id="KW-0349">Heme</keyword>
<protein>
    <submittedName>
        <fullName evidence="7">Phenylacetaldoxime dehydratase</fullName>
        <ecNumber evidence="7">4.99.1.7</ecNumber>
    </submittedName>
</protein>
<sequence length="332" mass="38259">MMNNMPKNWTPPAPAWTSLWKTDEENLVCGLFAIQGQHSAPLDDWAKKAFTGEFSPKLLEQGMFTDKAGITNYLYIAYWFASDYKTWWQQSAANSWWASPLLDEGDISVWREVFTMPHQRFETLHSSENAHGAARLSPSLEGPMMEHGYSGAARDRIPCSSSQDIKNDNSIWEHLQVNVENKSNRIKLSPPKNMCVIRSGQDWTHCEEDEKEYYLTNVHTVLKKGMDYLSNNPVKTHCASMRFITKTDGNWCSVEQTFGLGYGNDIYAFENWAKSHPTHIAIFDRFMGMVEKYNVDLKLQLWHEVTLIPEQDCEFEYINCHGQTGLLCYINI</sequence>
<dbReference type="HOGENOM" id="CLU_065607_0_0_6"/>
<dbReference type="eggNOG" id="COG5485">
    <property type="taxonomic scope" value="Bacteria"/>
</dbReference>
<reference evidence="7 8" key="1">
    <citation type="submission" date="2008-02" db="EMBL/GenBank/DDBJ databases">
        <title>Complete sequence of Shewanella woodyi ATCC 51908.</title>
        <authorList>
            <consortium name="US DOE Joint Genome Institute"/>
            <person name="Copeland A."/>
            <person name="Lucas S."/>
            <person name="Lapidus A."/>
            <person name="Glavina del Rio T."/>
            <person name="Dalin E."/>
            <person name="Tice H."/>
            <person name="Bruce D."/>
            <person name="Goodwin L."/>
            <person name="Pitluck S."/>
            <person name="Sims D."/>
            <person name="Brettin T."/>
            <person name="Detter J.C."/>
            <person name="Han C."/>
            <person name="Kuske C.R."/>
            <person name="Schmutz J."/>
            <person name="Larimer F."/>
            <person name="Land M."/>
            <person name="Hauser L."/>
            <person name="Kyrpides N."/>
            <person name="Lykidis A."/>
            <person name="Zhao J.-S."/>
            <person name="Richardson P."/>
        </authorList>
    </citation>
    <scope>NUCLEOTIDE SEQUENCE [LARGE SCALE GENOMIC DNA]</scope>
    <source>
        <strain evidence="8">ATCC 51908 / MS32</strain>
    </source>
</reference>
<keyword evidence="3" id="KW-0479">Metal-binding</keyword>
<dbReference type="Proteomes" id="UP000002168">
    <property type="component" value="Chromosome"/>
</dbReference>
<dbReference type="EMBL" id="CP000961">
    <property type="protein sequence ID" value="ACA84512.1"/>
    <property type="molecule type" value="Genomic_DNA"/>
</dbReference>
<keyword evidence="5 7" id="KW-0456">Lyase</keyword>
<dbReference type="EC" id="4.99.1.7" evidence="7"/>
<keyword evidence="4" id="KW-0408">Iron</keyword>